<reference evidence="2" key="1">
    <citation type="journal article" date="2019" name="Int. J. Syst. Evol. Microbiol.">
        <title>The Global Catalogue of Microorganisms (GCM) 10K type strain sequencing project: providing services to taxonomists for standard genome sequencing and annotation.</title>
        <authorList>
            <consortium name="The Broad Institute Genomics Platform"/>
            <consortium name="The Broad Institute Genome Sequencing Center for Infectious Disease"/>
            <person name="Wu L."/>
            <person name="Ma J."/>
        </authorList>
    </citation>
    <scope>NUCLEOTIDE SEQUENCE [LARGE SCALE GENOMIC DNA]</scope>
    <source>
        <strain evidence="2">JCM 15478</strain>
    </source>
</reference>
<sequence length="60" mass="6768">MPAQSPVVRAWWKVRPRASAAVFSADMVDMVVTGPFWLPHSGFREAASSMRSFLKRSFLL</sequence>
<evidence type="ECO:0000313" key="2">
    <source>
        <dbReference type="Proteomes" id="UP001500016"/>
    </source>
</evidence>
<accession>A0ABP5HQV5</accession>
<keyword evidence="2" id="KW-1185">Reference proteome</keyword>
<evidence type="ECO:0000313" key="1">
    <source>
        <dbReference type="EMBL" id="GAA2084423.1"/>
    </source>
</evidence>
<proteinExistence type="predicted"/>
<name>A0ABP5HQV5_9ACTN</name>
<gene>
    <name evidence="1" type="ORF">GCM10009801_45560</name>
</gene>
<organism evidence="1 2">
    <name type="scientific">Streptomyces albiaxialis</name>
    <dbReference type="NCBI Taxonomy" id="329523"/>
    <lineage>
        <taxon>Bacteria</taxon>
        <taxon>Bacillati</taxon>
        <taxon>Actinomycetota</taxon>
        <taxon>Actinomycetes</taxon>
        <taxon>Kitasatosporales</taxon>
        <taxon>Streptomycetaceae</taxon>
        <taxon>Streptomyces</taxon>
    </lineage>
</organism>
<comment type="caution">
    <text evidence="1">The sequence shown here is derived from an EMBL/GenBank/DDBJ whole genome shotgun (WGS) entry which is preliminary data.</text>
</comment>
<dbReference type="EMBL" id="BAAAPE010000012">
    <property type="protein sequence ID" value="GAA2084423.1"/>
    <property type="molecule type" value="Genomic_DNA"/>
</dbReference>
<protein>
    <submittedName>
        <fullName evidence="1">Uncharacterized protein</fullName>
    </submittedName>
</protein>
<dbReference type="Proteomes" id="UP001500016">
    <property type="component" value="Unassembled WGS sequence"/>
</dbReference>